<dbReference type="Proteomes" id="UP000695562">
    <property type="component" value="Unassembled WGS sequence"/>
</dbReference>
<feature type="transmembrane region" description="Helical" evidence="2">
    <location>
        <begin position="179"/>
        <end position="196"/>
    </location>
</feature>
<sequence length="279" mass="32010">MNNNEPTSTSSTPPINQDDIDFVNRLSNASKHISDQQQIIDNSPTPYTIVPDSQQTTTSNNTTTTTTNNSKNNNNNNNSFKSDEDYAAQLQSDFNREQAYHTTLDVNSHSSSNNNNNNNSDPFGGDGYEGEFDLPDVIAHPGGDYLRYMELKKTGTIIKALAILLMFFSIMSYFSEAWWLLFSFGFIFNPLGYYAAHYLQRRLFLMFMAYLVVDIVFRLGFLFSHISYLGGFGVFLSLLFDGLEGYMVWFCFNFYKKMPRDGRETFREFFLNDQGLFSF</sequence>
<feature type="compositionally biased region" description="Polar residues" evidence="1">
    <location>
        <begin position="31"/>
        <end position="55"/>
    </location>
</feature>
<evidence type="ECO:0000256" key="1">
    <source>
        <dbReference type="SAM" id="MobiDB-lite"/>
    </source>
</evidence>
<feature type="compositionally biased region" description="Low complexity" evidence="1">
    <location>
        <begin position="56"/>
        <end position="79"/>
    </location>
</feature>
<reference evidence="3" key="1">
    <citation type="submission" date="2020-01" db="EMBL/GenBank/DDBJ databases">
        <title>Development of genomics and gene disruption for Polysphondylium violaceum indicates a role for the polyketide synthase stlB in stalk morphogenesis.</title>
        <authorList>
            <person name="Narita B."/>
            <person name="Kawabe Y."/>
            <person name="Kin K."/>
            <person name="Saito T."/>
            <person name="Gibbs R."/>
            <person name="Kuspa A."/>
            <person name="Muzny D."/>
            <person name="Queller D."/>
            <person name="Richards S."/>
            <person name="Strassman J."/>
            <person name="Sucgang R."/>
            <person name="Worley K."/>
            <person name="Schaap P."/>
        </authorList>
    </citation>
    <scope>NUCLEOTIDE SEQUENCE</scope>
    <source>
        <strain evidence="3">QSvi11</strain>
    </source>
</reference>
<feature type="compositionally biased region" description="Low complexity" evidence="1">
    <location>
        <begin position="107"/>
        <end position="120"/>
    </location>
</feature>
<evidence type="ECO:0000313" key="3">
    <source>
        <dbReference type="EMBL" id="KAF2072750.1"/>
    </source>
</evidence>
<feature type="transmembrane region" description="Helical" evidence="2">
    <location>
        <begin position="232"/>
        <end position="255"/>
    </location>
</feature>
<feature type="transmembrane region" description="Helical" evidence="2">
    <location>
        <begin position="203"/>
        <end position="226"/>
    </location>
</feature>
<protein>
    <recommendedName>
        <fullName evidence="5">Transmembrane protein</fullName>
    </recommendedName>
</protein>
<organism evidence="3 4">
    <name type="scientific">Polysphondylium violaceum</name>
    <dbReference type="NCBI Taxonomy" id="133409"/>
    <lineage>
        <taxon>Eukaryota</taxon>
        <taxon>Amoebozoa</taxon>
        <taxon>Evosea</taxon>
        <taxon>Eumycetozoa</taxon>
        <taxon>Dictyostelia</taxon>
        <taxon>Dictyosteliales</taxon>
        <taxon>Dictyosteliaceae</taxon>
        <taxon>Polysphondylium</taxon>
    </lineage>
</organism>
<feature type="transmembrane region" description="Helical" evidence="2">
    <location>
        <begin position="156"/>
        <end position="173"/>
    </location>
</feature>
<keyword evidence="2" id="KW-0812">Transmembrane</keyword>
<comment type="caution">
    <text evidence="3">The sequence shown here is derived from an EMBL/GenBank/DDBJ whole genome shotgun (WGS) entry which is preliminary data.</text>
</comment>
<evidence type="ECO:0008006" key="5">
    <source>
        <dbReference type="Google" id="ProtNLM"/>
    </source>
</evidence>
<dbReference type="EMBL" id="AJWJ01000251">
    <property type="protein sequence ID" value="KAF2072750.1"/>
    <property type="molecule type" value="Genomic_DNA"/>
</dbReference>
<keyword evidence="2" id="KW-1133">Transmembrane helix</keyword>
<feature type="region of interest" description="Disordered" evidence="1">
    <location>
        <begin position="31"/>
        <end position="82"/>
    </location>
</feature>
<keyword evidence="4" id="KW-1185">Reference proteome</keyword>
<dbReference type="AlphaFoldDB" id="A0A8J4UYH2"/>
<evidence type="ECO:0000313" key="4">
    <source>
        <dbReference type="Proteomes" id="UP000695562"/>
    </source>
</evidence>
<name>A0A8J4UYH2_9MYCE</name>
<gene>
    <name evidence="3" type="ORF">CYY_005938</name>
</gene>
<evidence type="ECO:0000256" key="2">
    <source>
        <dbReference type="SAM" id="Phobius"/>
    </source>
</evidence>
<keyword evidence="2" id="KW-0472">Membrane</keyword>
<accession>A0A8J4UYH2</accession>
<proteinExistence type="predicted"/>
<feature type="region of interest" description="Disordered" evidence="1">
    <location>
        <begin position="106"/>
        <end position="125"/>
    </location>
</feature>
<dbReference type="OrthoDB" id="19710at2759"/>